<name>A0A2N2E981_9BACT</name>
<proteinExistence type="predicted"/>
<reference evidence="1 2" key="1">
    <citation type="journal article" date="2017" name="ISME J.">
        <title>Potential for microbial H2 and metal transformations associated with novel bacteria and archaea in deep terrestrial subsurface sediments.</title>
        <authorList>
            <person name="Hernsdorf A.W."/>
            <person name="Amano Y."/>
            <person name="Miyakawa K."/>
            <person name="Ise K."/>
            <person name="Suzuki Y."/>
            <person name="Anantharaman K."/>
            <person name="Probst A."/>
            <person name="Burstein D."/>
            <person name="Thomas B.C."/>
            <person name="Banfield J.F."/>
        </authorList>
    </citation>
    <scope>NUCLEOTIDE SEQUENCE [LARGE SCALE GENOMIC DNA]</scope>
    <source>
        <strain evidence="1">HGW-Falkowbacteria-1</strain>
    </source>
</reference>
<evidence type="ECO:0000313" key="2">
    <source>
        <dbReference type="Proteomes" id="UP000233517"/>
    </source>
</evidence>
<accession>A0A2N2E981</accession>
<sequence>MINLDERRLDIISVATKAFEIITRIPNDVRKDDKERTGIQVLVRQPGTRNLVFVSIKEPSEAAKFFSAEKAVRSDLRFEMTSQESEDPKKLQFPGSVMIEVEDGHFLQASISGLQSEEDVAVAIAILSSLLSTIPSDLCERIRAQGGELPSCFEEEGHYLYEKEINSLVWPFM</sequence>
<organism evidence="1 2">
    <name type="scientific">Candidatus Falkowbacteria bacterium HGW-Falkowbacteria-1</name>
    <dbReference type="NCBI Taxonomy" id="2013768"/>
    <lineage>
        <taxon>Bacteria</taxon>
        <taxon>Candidatus Falkowiibacteriota</taxon>
    </lineage>
</organism>
<dbReference type="EMBL" id="PHAI01000002">
    <property type="protein sequence ID" value="PKM91293.1"/>
    <property type="molecule type" value="Genomic_DNA"/>
</dbReference>
<dbReference type="Proteomes" id="UP000233517">
    <property type="component" value="Unassembled WGS sequence"/>
</dbReference>
<dbReference type="AlphaFoldDB" id="A0A2N2E981"/>
<comment type="caution">
    <text evidence="1">The sequence shown here is derived from an EMBL/GenBank/DDBJ whole genome shotgun (WGS) entry which is preliminary data.</text>
</comment>
<gene>
    <name evidence="1" type="ORF">CVU82_01695</name>
</gene>
<evidence type="ECO:0000313" key="1">
    <source>
        <dbReference type="EMBL" id="PKM91293.1"/>
    </source>
</evidence>
<protein>
    <submittedName>
        <fullName evidence="1">Uncharacterized protein</fullName>
    </submittedName>
</protein>